<protein>
    <recommendedName>
        <fullName evidence="2">Signaling pathway modulator ZraP</fullName>
    </recommendedName>
    <alternativeName>
        <fullName evidence="3">Zinc resistance-associated protein</fullName>
    </alternativeName>
</protein>
<evidence type="ECO:0000256" key="3">
    <source>
        <dbReference type="ARBA" id="ARBA00045001"/>
    </source>
</evidence>
<dbReference type="AlphaFoldDB" id="A0A1G5Q0M8"/>
<evidence type="ECO:0000313" key="5">
    <source>
        <dbReference type="Proteomes" id="UP000199648"/>
    </source>
</evidence>
<dbReference type="Proteomes" id="UP000199648">
    <property type="component" value="Unassembled WGS sequence"/>
</dbReference>
<dbReference type="STRING" id="415747.SAMN03097708_01036"/>
<organism evidence="4 5">
    <name type="scientific">Thiohalomonas denitrificans</name>
    <dbReference type="NCBI Taxonomy" id="415747"/>
    <lineage>
        <taxon>Bacteria</taxon>
        <taxon>Pseudomonadati</taxon>
        <taxon>Pseudomonadota</taxon>
        <taxon>Gammaproteobacteria</taxon>
        <taxon>Thiohalomonadales</taxon>
        <taxon>Thiohalomonadaceae</taxon>
        <taxon>Thiohalomonas</taxon>
    </lineage>
</organism>
<dbReference type="Pfam" id="PF13801">
    <property type="entry name" value="Metal_resist"/>
    <property type="match status" value="1"/>
</dbReference>
<dbReference type="InterPro" id="IPR025961">
    <property type="entry name" value="Metal_resist"/>
</dbReference>
<evidence type="ECO:0000313" key="4">
    <source>
        <dbReference type="EMBL" id="SCZ54859.1"/>
    </source>
</evidence>
<gene>
    <name evidence="4" type="ORF">SAMN03097708_01036</name>
</gene>
<sequence length="160" mass="18489">MKRYCLPTLLILSLALNGGVLGMGGIYLAESWFGPKPAQGHAMLVQYLELEGEQRRIWQEKEKGFMNDLTRAWKQIHGHREKMIREIFSDSPDQEFIELQRAAISKVQEQQQNYVIAQMMAEREILDANQRQKLADLLIQQNPIGSLEKVLADELHHPHD</sequence>
<accession>A0A1G5Q0M8</accession>
<dbReference type="Gene3D" id="1.20.120.1490">
    <property type="match status" value="1"/>
</dbReference>
<proteinExistence type="inferred from homology"/>
<dbReference type="RefSeq" id="WP_175452450.1">
    <property type="nucleotide sequence ID" value="NZ_FMWD01000003.1"/>
</dbReference>
<comment type="similarity">
    <text evidence="1">Belongs to the ZraP family.</text>
</comment>
<name>A0A1G5Q0M8_9GAMM</name>
<reference evidence="4 5" key="1">
    <citation type="submission" date="2016-10" db="EMBL/GenBank/DDBJ databases">
        <authorList>
            <person name="de Groot N.N."/>
        </authorList>
    </citation>
    <scope>NUCLEOTIDE SEQUENCE [LARGE SCALE GENOMIC DNA]</scope>
    <source>
        <strain evidence="4 5">HLD2</strain>
    </source>
</reference>
<keyword evidence="5" id="KW-1185">Reference proteome</keyword>
<evidence type="ECO:0000256" key="1">
    <source>
        <dbReference type="ARBA" id="ARBA00044945"/>
    </source>
</evidence>
<dbReference type="EMBL" id="FMWD01000003">
    <property type="protein sequence ID" value="SCZ54859.1"/>
    <property type="molecule type" value="Genomic_DNA"/>
</dbReference>
<evidence type="ECO:0000256" key="2">
    <source>
        <dbReference type="ARBA" id="ARBA00044983"/>
    </source>
</evidence>